<dbReference type="InterPro" id="IPR011466">
    <property type="entry name" value="DUF1572"/>
</dbReference>
<evidence type="ECO:0000313" key="1">
    <source>
        <dbReference type="EMBL" id="MFD1674285.1"/>
    </source>
</evidence>
<dbReference type="Pfam" id="PF07609">
    <property type="entry name" value="DUF1572"/>
    <property type="match status" value="1"/>
</dbReference>
<keyword evidence="2" id="KW-1185">Reference proteome</keyword>
<accession>A0ABW4JFU1</accession>
<dbReference type="InterPro" id="IPR034660">
    <property type="entry name" value="DinB/YfiT-like"/>
</dbReference>
<name>A0ABW4JFU1_9BACL</name>
<comment type="caution">
    <text evidence="1">The sequence shown here is derived from an EMBL/GenBank/DDBJ whole genome shotgun (WGS) entry which is preliminary data.</text>
</comment>
<sequence>MNNFQEVLSLHRDKMFDLERRWVNALQQLDDEDVNWRPNDVSNSIANLVVHVAGNLRQRFVSGIGQESDIRDRDEEFNTREWFSKTELINLLTEQFSTVHRTLQCLTPDKLFQVYTIKNQDRTVLDVIFEVVTHISEHLGQVLFIAKMRLDDRYQIQWAPHQRR</sequence>
<protein>
    <submittedName>
        <fullName evidence="1">DUF1572 family protein</fullName>
    </submittedName>
</protein>
<reference evidence="2" key="1">
    <citation type="journal article" date="2019" name="Int. J. Syst. Evol. Microbiol.">
        <title>The Global Catalogue of Microorganisms (GCM) 10K type strain sequencing project: providing services to taxonomists for standard genome sequencing and annotation.</title>
        <authorList>
            <consortium name="The Broad Institute Genomics Platform"/>
            <consortium name="The Broad Institute Genome Sequencing Center for Infectious Disease"/>
            <person name="Wu L."/>
            <person name="Ma J."/>
        </authorList>
    </citation>
    <scope>NUCLEOTIDE SEQUENCE [LARGE SCALE GENOMIC DNA]</scope>
    <source>
        <strain evidence="2">CGMCC 1.12286</strain>
    </source>
</reference>
<organism evidence="1 2">
    <name type="scientific">Alicyclobacillus fodiniaquatilis</name>
    <dbReference type="NCBI Taxonomy" id="1661150"/>
    <lineage>
        <taxon>Bacteria</taxon>
        <taxon>Bacillati</taxon>
        <taxon>Bacillota</taxon>
        <taxon>Bacilli</taxon>
        <taxon>Bacillales</taxon>
        <taxon>Alicyclobacillaceae</taxon>
        <taxon>Alicyclobacillus</taxon>
    </lineage>
</organism>
<dbReference type="RefSeq" id="WP_377942190.1">
    <property type="nucleotide sequence ID" value="NZ_JBHUCX010000018.1"/>
</dbReference>
<dbReference type="Proteomes" id="UP001597079">
    <property type="component" value="Unassembled WGS sequence"/>
</dbReference>
<dbReference type="Gene3D" id="1.20.120.450">
    <property type="entry name" value="dinb family like domain"/>
    <property type="match status" value="1"/>
</dbReference>
<dbReference type="SUPFAM" id="SSF109854">
    <property type="entry name" value="DinB/YfiT-like putative metalloenzymes"/>
    <property type="match status" value="1"/>
</dbReference>
<proteinExistence type="predicted"/>
<dbReference type="EMBL" id="JBHUCX010000018">
    <property type="protein sequence ID" value="MFD1674285.1"/>
    <property type="molecule type" value="Genomic_DNA"/>
</dbReference>
<evidence type="ECO:0000313" key="2">
    <source>
        <dbReference type="Proteomes" id="UP001597079"/>
    </source>
</evidence>
<gene>
    <name evidence="1" type="ORF">ACFSB2_06140</name>
</gene>